<evidence type="ECO:0000313" key="3">
    <source>
        <dbReference type="Proteomes" id="UP001608902"/>
    </source>
</evidence>
<dbReference type="EMBL" id="JBGFUD010008140">
    <property type="protein sequence ID" value="MFH4981912.1"/>
    <property type="molecule type" value="Genomic_DNA"/>
</dbReference>
<name>A0ABD6ERZ0_9BILA</name>
<comment type="caution">
    <text evidence="2">The sequence shown here is derived from an EMBL/GenBank/DDBJ whole genome shotgun (WGS) entry which is preliminary data.</text>
</comment>
<evidence type="ECO:0000256" key="1">
    <source>
        <dbReference type="SAM" id="Phobius"/>
    </source>
</evidence>
<organism evidence="2 3">
    <name type="scientific">Gnathostoma spinigerum</name>
    <dbReference type="NCBI Taxonomy" id="75299"/>
    <lineage>
        <taxon>Eukaryota</taxon>
        <taxon>Metazoa</taxon>
        <taxon>Ecdysozoa</taxon>
        <taxon>Nematoda</taxon>
        <taxon>Chromadorea</taxon>
        <taxon>Rhabditida</taxon>
        <taxon>Spirurina</taxon>
        <taxon>Gnathostomatomorpha</taxon>
        <taxon>Gnathostomatoidea</taxon>
        <taxon>Gnathostomatidae</taxon>
        <taxon>Gnathostoma</taxon>
    </lineage>
</organism>
<keyword evidence="1" id="KW-0472">Membrane</keyword>
<sequence>MQGQKLSLAIVIISQDSAFDRQLSNLLLSSLIISSKADGLEPIVYISNVDFSEVTGSWALWPMFESLVFNFLFPFVFFSVKLFLR</sequence>
<keyword evidence="1" id="KW-1133">Transmembrane helix</keyword>
<dbReference type="Proteomes" id="UP001608902">
    <property type="component" value="Unassembled WGS sequence"/>
</dbReference>
<keyword evidence="1" id="KW-0812">Transmembrane</keyword>
<protein>
    <submittedName>
        <fullName evidence="2">Uncharacterized protein</fullName>
    </submittedName>
</protein>
<accession>A0ABD6ERZ0</accession>
<feature type="transmembrane region" description="Helical" evidence="1">
    <location>
        <begin position="67"/>
        <end position="84"/>
    </location>
</feature>
<dbReference type="AlphaFoldDB" id="A0ABD6ERZ0"/>
<proteinExistence type="predicted"/>
<keyword evidence="3" id="KW-1185">Reference proteome</keyword>
<reference evidence="2 3" key="1">
    <citation type="submission" date="2024-08" db="EMBL/GenBank/DDBJ databases">
        <title>Gnathostoma spinigerum genome.</title>
        <authorList>
            <person name="Gonzalez-Bertolin B."/>
            <person name="Monzon S."/>
            <person name="Zaballos A."/>
            <person name="Jimenez P."/>
            <person name="Dekumyoy P."/>
            <person name="Varona S."/>
            <person name="Cuesta I."/>
            <person name="Sumanam S."/>
            <person name="Adisakwattana P."/>
            <person name="Gasser R.B."/>
            <person name="Hernandez-Gonzalez A."/>
            <person name="Young N.D."/>
            <person name="Perteguer M.J."/>
        </authorList>
    </citation>
    <scope>NUCLEOTIDE SEQUENCE [LARGE SCALE GENOMIC DNA]</scope>
    <source>
        <strain evidence="2">AL3</strain>
        <tissue evidence="2">Liver</tissue>
    </source>
</reference>
<gene>
    <name evidence="2" type="ORF">AB6A40_008621</name>
</gene>
<evidence type="ECO:0000313" key="2">
    <source>
        <dbReference type="EMBL" id="MFH4981912.1"/>
    </source>
</evidence>